<dbReference type="GO" id="GO:0016491">
    <property type="term" value="F:oxidoreductase activity"/>
    <property type="evidence" value="ECO:0007669"/>
    <property type="project" value="UniProtKB-KW"/>
</dbReference>
<dbReference type="AlphaFoldDB" id="A0A4R3LH81"/>
<comment type="cofactor">
    <cofactor evidence="1">
        <name>FMN</name>
        <dbReference type="ChEBI" id="CHEBI:58210"/>
    </cofactor>
</comment>
<evidence type="ECO:0000256" key="1">
    <source>
        <dbReference type="ARBA" id="ARBA00001917"/>
    </source>
</evidence>
<dbReference type="PANTHER" id="PTHR10578">
    <property type="entry name" value="S -2-HYDROXY-ACID OXIDASE-RELATED"/>
    <property type="match status" value="1"/>
</dbReference>
<comment type="similarity">
    <text evidence="5">Belongs to the FMN-dependent alpha-hydroxy acid dehydrogenase family.</text>
</comment>
<keyword evidence="2 7" id="KW-0285">Flavoprotein</keyword>
<proteinExistence type="inferred from homology"/>
<evidence type="ECO:0000259" key="9">
    <source>
        <dbReference type="PROSITE" id="PS51349"/>
    </source>
</evidence>
<feature type="compositionally biased region" description="Polar residues" evidence="8">
    <location>
        <begin position="357"/>
        <end position="374"/>
    </location>
</feature>
<evidence type="ECO:0000313" key="10">
    <source>
        <dbReference type="EMBL" id="TCS99523.1"/>
    </source>
</evidence>
<dbReference type="InterPro" id="IPR000262">
    <property type="entry name" value="FMN-dep_DH"/>
</dbReference>
<feature type="binding site" evidence="7">
    <location>
        <begin position="304"/>
        <end position="305"/>
    </location>
    <ligand>
        <name>FMN</name>
        <dbReference type="ChEBI" id="CHEBI:58210"/>
    </ligand>
</feature>
<reference evidence="10 12" key="1">
    <citation type="submission" date="2019-03" db="EMBL/GenBank/DDBJ databases">
        <title>Genomic Encyclopedia of Type Strains, Phase IV (KMG-IV): sequencing the most valuable type-strain genomes for metagenomic binning, comparative biology and taxonomic classification.</title>
        <authorList>
            <person name="Goeker M."/>
        </authorList>
    </citation>
    <scope>NUCLEOTIDE SEQUENCE [LARGE SCALE GENOMIC DNA]</scope>
    <source>
        <strain evidence="10 12">DSM 12034</strain>
    </source>
</reference>
<keyword evidence="13" id="KW-1185">Reference proteome</keyword>
<evidence type="ECO:0000313" key="13">
    <source>
        <dbReference type="Proteomes" id="UP000315577"/>
    </source>
</evidence>
<dbReference type="EMBL" id="SMAH01000002">
    <property type="protein sequence ID" value="TCS99523.1"/>
    <property type="molecule type" value="Genomic_DNA"/>
</dbReference>
<dbReference type="OrthoDB" id="9770452at2"/>
<dbReference type="Pfam" id="PF01070">
    <property type="entry name" value="FMN_dh"/>
    <property type="match status" value="1"/>
</dbReference>
<evidence type="ECO:0000256" key="2">
    <source>
        <dbReference type="ARBA" id="ARBA00022630"/>
    </source>
</evidence>
<organism evidence="10 12">
    <name type="scientific">Tepidimonas ignava</name>
    <dbReference type="NCBI Taxonomy" id="114249"/>
    <lineage>
        <taxon>Bacteria</taxon>
        <taxon>Pseudomonadati</taxon>
        <taxon>Pseudomonadota</taxon>
        <taxon>Betaproteobacteria</taxon>
        <taxon>Burkholderiales</taxon>
        <taxon>Tepidimonas</taxon>
    </lineage>
</organism>
<evidence type="ECO:0000256" key="6">
    <source>
        <dbReference type="PIRSR" id="PIRSR000138-1"/>
    </source>
</evidence>
<feature type="binding site" evidence="7">
    <location>
        <position position="225"/>
    </location>
    <ligand>
        <name>FMN</name>
        <dbReference type="ChEBI" id="CHEBI:58210"/>
    </ligand>
</feature>
<dbReference type="EC" id="1.1.3.46" evidence="11"/>
<dbReference type="InterPro" id="IPR013785">
    <property type="entry name" value="Aldolase_TIM"/>
</dbReference>
<keyword evidence="3 7" id="KW-0288">FMN</keyword>
<feature type="binding site" evidence="7">
    <location>
        <position position="107"/>
    </location>
    <ligand>
        <name>FMN</name>
        <dbReference type="ChEBI" id="CHEBI:58210"/>
    </ligand>
</feature>
<dbReference type="EMBL" id="VJNC01000008">
    <property type="protein sequence ID" value="TSE22023.1"/>
    <property type="molecule type" value="Genomic_DNA"/>
</dbReference>
<dbReference type="Gene3D" id="3.20.20.70">
    <property type="entry name" value="Aldolase class I"/>
    <property type="match status" value="1"/>
</dbReference>
<dbReference type="PROSITE" id="PS51349">
    <property type="entry name" value="FMN_HYDROXY_ACID_DH_2"/>
    <property type="match status" value="1"/>
</dbReference>
<evidence type="ECO:0000256" key="8">
    <source>
        <dbReference type="SAM" id="MobiDB-lite"/>
    </source>
</evidence>
<reference evidence="11 13" key="2">
    <citation type="submission" date="2019-07" db="EMBL/GenBank/DDBJ databases">
        <title>Tepidimonas ignava SPS-1037 draft genome.</title>
        <authorList>
            <person name="Da Costa M.S."/>
            <person name="Froufe H.J.C."/>
            <person name="Egas C."/>
            <person name="Albuquerque L."/>
        </authorList>
    </citation>
    <scope>NUCLEOTIDE SEQUENCE [LARGE SCALE GENOMIC DNA]</scope>
    <source>
        <strain evidence="11 13">SPS-1037</strain>
    </source>
</reference>
<dbReference type="InterPro" id="IPR012133">
    <property type="entry name" value="Alpha-hydoxy_acid_DH_FMN"/>
</dbReference>
<gene>
    <name evidence="11" type="primary">hmo</name>
    <name evidence="10" type="ORF">EDC36_102200</name>
    <name evidence="11" type="ORF">Tigna_01477</name>
</gene>
<evidence type="ECO:0000256" key="7">
    <source>
        <dbReference type="PIRSR" id="PIRSR000138-2"/>
    </source>
</evidence>
<dbReference type="GO" id="GO:0010181">
    <property type="term" value="F:FMN binding"/>
    <property type="evidence" value="ECO:0007669"/>
    <property type="project" value="InterPro"/>
</dbReference>
<feature type="binding site" evidence="7">
    <location>
        <position position="248"/>
    </location>
    <ligand>
        <name>FMN</name>
        <dbReference type="ChEBI" id="CHEBI:58210"/>
    </ligand>
</feature>
<feature type="binding site" evidence="7">
    <location>
        <position position="135"/>
    </location>
    <ligand>
        <name>glyoxylate</name>
        <dbReference type="ChEBI" id="CHEBI:36655"/>
    </ligand>
</feature>
<feature type="binding site" evidence="7">
    <location>
        <position position="253"/>
    </location>
    <ligand>
        <name>glyoxylate</name>
        <dbReference type="ChEBI" id="CHEBI:36655"/>
    </ligand>
</feature>
<evidence type="ECO:0000313" key="11">
    <source>
        <dbReference type="EMBL" id="TSE22023.1"/>
    </source>
</evidence>
<dbReference type="InterPro" id="IPR037396">
    <property type="entry name" value="FMN_HAD"/>
</dbReference>
<feature type="binding site" evidence="7">
    <location>
        <position position="250"/>
    </location>
    <ligand>
        <name>glyoxylate</name>
        <dbReference type="ChEBI" id="CHEBI:36655"/>
    </ligand>
</feature>
<feature type="binding site" evidence="7">
    <location>
        <begin position="281"/>
        <end position="285"/>
    </location>
    <ligand>
        <name>FMN</name>
        <dbReference type="ChEBI" id="CHEBI:58210"/>
    </ligand>
</feature>
<evidence type="ECO:0000256" key="4">
    <source>
        <dbReference type="ARBA" id="ARBA00023002"/>
    </source>
</evidence>
<name>A0A4R3LH81_9BURK</name>
<comment type="caution">
    <text evidence="10">The sequence shown here is derived from an EMBL/GenBank/DDBJ whole genome shotgun (WGS) entry which is preliminary data.</text>
</comment>
<feature type="binding site" evidence="7">
    <location>
        <position position="133"/>
    </location>
    <ligand>
        <name>FMN</name>
        <dbReference type="ChEBI" id="CHEBI:58210"/>
    </ligand>
</feature>
<dbReference type="PANTHER" id="PTHR10578:SF107">
    <property type="entry name" value="2-HYDROXYACID OXIDASE 1"/>
    <property type="match status" value="1"/>
</dbReference>
<dbReference type="SUPFAM" id="SSF51395">
    <property type="entry name" value="FMN-linked oxidoreductases"/>
    <property type="match status" value="1"/>
</dbReference>
<keyword evidence="4 11" id="KW-0560">Oxidoreductase</keyword>
<feature type="active site" description="Proton acceptor" evidence="6">
    <location>
        <position position="250"/>
    </location>
</feature>
<feature type="binding site" evidence="7">
    <location>
        <begin position="78"/>
        <end position="80"/>
    </location>
    <ligand>
        <name>FMN</name>
        <dbReference type="ChEBI" id="CHEBI:58210"/>
    </ligand>
</feature>
<dbReference type="CDD" id="cd02809">
    <property type="entry name" value="alpha_hydroxyacid_oxid_FMN"/>
    <property type="match status" value="1"/>
</dbReference>
<accession>A0A4R3LH81</accession>
<feature type="region of interest" description="Disordered" evidence="8">
    <location>
        <begin position="348"/>
        <end position="374"/>
    </location>
</feature>
<dbReference type="Proteomes" id="UP000315577">
    <property type="component" value="Unassembled WGS sequence"/>
</dbReference>
<sequence length="374" mass="38853">MTPATAPHAAAAPAPSGLSAAARAYLLGGAGEQRTLQANVAAWRAFTWWPRVLATPPHVSATVELLGRRWPAPWLAAPMAHLLLAHPQAELGLALACAAQGAGLVLSTQATVPLERVARAVLPEPTRGPLWFQLYPYGEPTAWLHVADRAAQAGYEAIVLTVDAPVQWTSPQARAAGFALPADWPQPNLPAGAPHGTLDALLRCALRWDDVAWLHQRCPLPLVLKGILHPADARHACDAGLCDAIIVSNHGGRVLDGLPATALALPGIVQSVGGRVPVLVDGGLRSAADVAVALALGARAVLVGRPLIEALASAGPAGVAALWRQWHDELRGTMALLGCAEPAALHPNLLRSPAPTDPNNAAPSQPERSPTPCT</sequence>
<dbReference type="Proteomes" id="UP000295536">
    <property type="component" value="Unassembled WGS sequence"/>
</dbReference>
<dbReference type="RefSeq" id="WP_132961659.1">
    <property type="nucleotide sequence ID" value="NZ_SMAH01000002.1"/>
</dbReference>
<protein>
    <submittedName>
        <fullName evidence="10">4-hydroxymandelate oxidase</fullName>
        <ecNumber evidence="11">1.1.3.46</ecNumber>
    </submittedName>
</protein>
<feature type="binding site" evidence="7">
    <location>
        <position position="25"/>
    </location>
    <ligand>
        <name>glyoxylate</name>
        <dbReference type="ChEBI" id="CHEBI:36655"/>
    </ligand>
</feature>
<dbReference type="PIRSF" id="PIRSF000138">
    <property type="entry name" value="Al-hdrx_acd_dh"/>
    <property type="match status" value="1"/>
</dbReference>
<evidence type="ECO:0000256" key="3">
    <source>
        <dbReference type="ARBA" id="ARBA00022643"/>
    </source>
</evidence>
<evidence type="ECO:0000256" key="5">
    <source>
        <dbReference type="ARBA" id="ARBA00024042"/>
    </source>
</evidence>
<feature type="domain" description="FMN hydroxy acid dehydrogenase" evidence="9">
    <location>
        <begin position="1"/>
        <end position="355"/>
    </location>
</feature>
<feature type="binding site" evidence="7">
    <location>
        <position position="161"/>
    </location>
    <ligand>
        <name>FMN</name>
        <dbReference type="ChEBI" id="CHEBI:58210"/>
    </ligand>
</feature>
<evidence type="ECO:0000313" key="12">
    <source>
        <dbReference type="Proteomes" id="UP000295536"/>
    </source>
</evidence>